<evidence type="ECO:0000256" key="1">
    <source>
        <dbReference type="SAM" id="MobiDB-lite"/>
    </source>
</evidence>
<accession>A0AAX6DS19</accession>
<name>A0AAX6DS19_IRIPA</name>
<dbReference type="Proteomes" id="UP001140949">
    <property type="component" value="Unassembled WGS sequence"/>
</dbReference>
<keyword evidence="3" id="KW-1185">Reference proteome</keyword>
<feature type="region of interest" description="Disordered" evidence="1">
    <location>
        <begin position="1"/>
        <end position="121"/>
    </location>
</feature>
<feature type="compositionally biased region" description="Basic and acidic residues" evidence="1">
    <location>
        <begin position="1"/>
        <end position="18"/>
    </location>
</feature>
<evidence type="ECO:0000313" key="2">
    <source>
        <dbReference type="EMBL" id="KAJ6794551.1"/>
    </source>
</evidence>
<feature type="compositionally biased region" description="Polar residues" evidence="1">
    <location>
        <begin position="31"/>
        <end position="49"/>
    </location>
</feature>
<reference evidence="2" key="2">
    <citation type="submission" date="2023-04" db="EMBL/GenBank/DDBJ databases">
        <authorList>
            <person name="Bruccoleri R.E."/>
            <person name="Oakeley E.J."/>
            <person name="Faust A.-M."/>
            <person name="Dessus-Babus S."/>
            <person name="Altorfer M."/>
            <person name="Burckhardt D."/>
            <person name="Oertli M."/>
            <person name="Naumann U."/>
            <person name="Petersen F."/>
            <person name="Wong J."/>
        </authorList>
    </citation>
    <scope>NUCLEOTIDE SEQUENCE</scope>
    <source>
        <strain evidence="2">GSM-AAB239-AS_SAM_17_03QT</strain>
        <tissue evidence="2">Leaf</tissue>
    </source>
</reference>
<protein>
    <submittedName>
        <fullName evidence="2">Pollen-specific leucine-rich repeat extensin-like protein 4</fullName>
    </submittedName>
</protein>
<feature type="compositionally biased region" description="Basic and acidic residues" evidence="1">
    <location>
        <begin position="58"/>
        <end position="80"/>
    </location>
</feature>
<evidence type="ECO:0000313" key="3">
    <source>
        <dbReference type="Proteomes" id="UP001140949"/>
    </source>
</evidence>
<reference evidence="2" key="1">
    <citation type="journal article" date="2023" name="GigaByte">
        <title>Genome assembly of the bearded iris, Iris pallida Lam.</title>
        <authorList>
            <person name="Bruccoleri R.E."/>
            <person name="Oakeley E.J."/>
            <person name="Faust A.M.E."/>
            <person name="Altorfer M."/>
            <person name="Dessus-Babus S."/>
            <person name="Burckhardt D."/>
            <person name="Oertli M."/>
            <person name="Naumann U."/>
            <person name="Petersen F."/>
            <person name="Wong J."/>
        </authorList>
    </citation>
    <scope>NUCLEOTIDE SEQUENCE</scope>
    <source>
        <strain evidence="2">GSM-AAB239-AS_SAM_17_03QT</strain>
    </source>
</reference>
<gene>
    <name evidence="2" type="ORF">M6B38_230530</name>
</gene>
<dbReference type="EMBL" id="JANAVB010042219">
    <property type="protein sequence ID" value="KAJ6794551.1"/>
    <property type="molecule type" value="Genomic_DNA"/>
</dbReference>
<dbReference type="AlphaFoldDB" id="A0AAX6DS19"/>
<organism evidence="2 3">
    <name type="scientific">Iris pallida</name>
    <name type="common">Sweet iris</name>
    <dbReference type="NCBI Taxonomy" id="29817"/>
    <lineage>
        <taxon>Eukaryota</taxon>
        <taxon>Viridiplantae</taxon>
        <taxon>Streptophyta</taxon>
        <taxon>Embryophyta</taxon>
        <taxon>Tracheophyta</taxon>
        <taxon>Spermatophyta</taxon>
        <taxon>Magnoliopsida</taxon>
        <taxon>Liliopsida</taxon>
        <taxon>Asparagales</taxon>
        <taxon>Iridaceae</taxon>
        <taxon>Iridoideae</taxon>
        <taxon>Irideae</taxon>
        <taxon>Iris</taxon>
    </lineage>
</organism>
<feature type="compositionally biased region" description="Low complexity" evidence="1">
    <location>
        <begin position="81"/>
        <end position="90"/>
    </location>
</feature>
<comment type="caution">
    <text evidence="2">The sequence shown here is derived from an EMBL/GenBank/DDBJ whole genome shotgun (WGS) entry which is preliminary data.</text>
</comment>
<sequence>MEGKREGREGVWETHGEGARAWGALLGGTSGVRQSTEQRLGRNSATHRISASGVAALLERRGSGSHGGHRDSGGPREAGRRCSAAAAARRGGVENSSRKPPEQSGQETEPWAETLTKQEQR</sequence>
<proteinExistence type="predicted"/>